<dbReference type="InterPro" id="IPR023213">
    <property type="entry name" value="CAT-like_dom_sf"/>
</dbReference>
<dbReference type="Pfam" id="PF00668">
    <property type="entry name" value="Condensation"/>
    <property type="match status" value="1"/>
</dbReference>
<comment type="caution">
    <text evidence="2">The sequence shown here is derived from an EMBL/GenBank/DDBJ whole genome shotgun (WGS) entry which is preliminary data.</text>
</comment>
<dbReference type="GO" id="GO:0003824">
    <property type="term" value="F:catalytic activity"/>
    <property type="evidence" value="ECO:0007669"/>
    <property type="project" value="InterPro"/>
</dbReference>
<dbReference type="PANTHER" id="PTHR45398">
    <property type="match status" value="1"/>
</dbReference>
<evidence type="ECO:0000313" key="2">
    <source>
        <dbReference type="EMBL" id="CAF4591007.1"/>
    </source>
</evidence>
<organism evidence="2 3">
    <name type="scientific">Rotaria socialis</name>
    <dbReference type="NCBI Taxonomy" id="392032"/>
    <lineage>
        <taxon>Eukaryota</taxon>
        <taxon>Metazoa</taxon>
        <taxon>Spiralia</taxon>
        <taxon>Gnathifera</taxon>
        <taxon>Rotifera</taxon>
        <taxon>Eurotatoria</taxon>
        <taxon>Bdelloidea</taxon>
        <taxon>Philodinida</taxon>
        <taxon>Philodinidae</taxon>
        <taxon>Rotaria</taxon>
    </lineage>
</organism>
<evidence type="ECO:0000313" key="3">
    <source>
        <dbReference type="Proteomes" id="UP000663851"/>
    </source>
</evidence>
<name>A0A821BPL0_9BILA</name>
<feature type="non-terminal residue" evidence="2">
    <location>
        <position position="1"/>
    </location>
</feature>
<evidence type="ECO:0000259" key="1">
    <source>
        <dbReference type="Pfam" id="PF00668"/>
    </source>
</evidence>
<dbReference type="InterPro" id="IPR001242">
    <property type="entry name" value="Condensation_dom"/>
</dbReference>
<dbReference type="EMBL" id="CAJOBO010009279">
    <property type="protein sequence ID" value="CAF4591007.1"/>
    <property type="molecule type" value="Genomic_DNA"/>
</dbReference>
<protein>
    <recommendedName>
        <fullName evidence="1">Condensation domain-containing protein</fullName>
    </recommendedName>
</protein>
<dbReference type="PANTHER" id="PTHR45398:SF1">
    <property type="entry name" value="ENZYME, PUTATIVE (JCVI)-RELATED"/>
    <property type="match status" value="1"/>
</dbReference>
<dbReference type="SUPFAM" id="SSF52777">
    <property type="entry name" value="CoA-dependent acyltransferases"/>
    <property type="match status" value="2"/>
</dbReference>
<feature type="non-terminal residue" evidence="2">
    <location>
        <position position="472"/>
    </location>
</feature>
<feature type="domain" description="Condensation" evidence="1">
    <location>
        <begin position="7"/>
        <end position="434"/>
    </location>
</feature>
<reference evidence="2" key="1">
    <citation type="submission" date="2021-02" db="EMBL/GenBank/DDBJ databases">
        <authorList>
            <person name="Nowell W R."/>
        </authorList>
    </citation>
    <scope>NUCLEOTIDE SEQUENCE</scope>
</reference>
<dbReference type="AlphaFoldDB" id="A0A821BPL0"/>
<dbReference type="Proteomes" id="UP000663851">
    <property type="component" value="Unassembled WGS sequence"/>
</dbReference>
<gene>
    <name evidence="2" type="ORF">HFQ381_LOCUS33032</name>
</gene>
<dbReference type="Gene3D" id="3.30.559.10">
    <property type="entry name" value="Chloramphenicol acetyltransferase-like domain"/>
    <property type="match status" value="1"/>
</dbReference>
<accession>A0A821BPL0</accession>
<proteinExistence type="predicted"/>
<sequence>LTSSTGEIGLLCIQEYFLKRKDVPPNHFNQHVVFTIARFDEAKFKDCLAQLLEHHEAFRIRFEKDAHGKYSPCCGTNLDSEKINLVQMKNSSSNELNFQTELNNPFIKTADIENGPMYMVGYSYDHEDNGSAKVWILIHDLIVDLTSCRIISEDLQRLYHGSSFSSSSCYKQWSIAVKEYVTNIETNEVAYWECFLNANVKNFNHVLTNKQRTNNGISETEIILPEQTVRSLLNDCNKTYNTEIEHLLLTALGYTLRDEITSLKENYAMFECCGREFVNNLDLNRSIGMFRTLYPVRLQLADDDMRTSIINVKEHMKQVPNKGIGFGAIMGNESNELPLVSFNYLGYFENKHNENGNEDGWSLLDAHCGNSLHDNTKEVVKINSLIINKQMRLNIKTKMGIELTVQFGKAFQINIEKIIKHTQSLDRSYLTSSDVHYVIKNNDYLNRIQLEKEVEAIFMANSLQQGLLFHSL</sequence>
<dbReference type="Gene3D" id="3.30.559.30">
    <property type="entry name" value="Nonribosomal peptide synthetase, condensation domain"/>
    <property type="match status" value="1"/>
</dbReference>